<reference evidence="3 4" key="1">
    <citation type="submission" date="2020-02" db="EMBL/GenBank/DDBJ databases">
        <title>Genome sequence of strain AETb3-4.</title>
        <authorList>
            <person name="Gao J."/>
            <person name="Zhang X."/>
        </authorList>
    </citation>
    <scope>NUCLEOTIDE SEQUENCE [LARGE SCALE GENOMIC DNA]</scope>
    <source>
        <strain evidence="3 4">AETb3-4</strain>
    </source>
</reference>
<proteinExistence type="predicted"/>
<evidence type="ECO:0000256" key="1">
    <source>
        <dbReference type="SAM" id="MobiDB-lite"/>
    </source>
</evidence>
<evidence type="ECO:0000313" key="3">
    <source>
        <dbReference type="EMBL" id="NVM95004.1"/>
    </source>
</evidence>
<name>A0A7Y7LZH8_9MICC</name>
<keyword evidence="2" id="KW-0472">Membrane</keyword>
<keyword evidence="4" id="KW-1185">Reference proteome</keyword>
<dbReference type="Proteomes" id="UP000543556">
    <property type="component" value="Unassembled WGS sequence"/>
</dbReference>
<feature type="compositionally biased region" description="Polar residues" evidence="1">
    <location>
        <begin position="1"/>
        <end position="10"/>
    </location>
</feature>
<evidence type="ECO:0000313" key="4">
    <source>
        <dbReference type="Proteomes" id="UP000543556"/>
    </source>
</evidence>
<keyword evidence="2" id="KW-0812">Transmembrane</keyword>
<dbReference type="AlphaFoldDB" id="A0A7Y7LZH8"/>
<feature type="transmembrane region" description="Helical" evidence="2">
    <location>
        <begin position="33"/>
        <end position="56"/>
    </location>
</feature>
<feature type="region of interest" description="Disordered" evidence="1">
    <location>
        <begin position="1"/>
        <end position="26"/>
    </location>
</feature>
<evidence type="ECO:0008006" key="5">
    <source>
        <dbReference type="Google" id="ProtNLM"/>
    </source>
</evidence>
<keyword evidence="2" id="KW-1133">Transmembrane helix</keyword>
<feature type="region of interest" description="Disordered" evidence="1">
    <location>
        <begin position="64"/>
        <end position="100"/>
    </location>
</feature>
<accession>A0A7Y7LZH8</accession>
<evidence type="ECO:0000256" key="2">
    <source>
        <dbReference type="SAM" id="Phobius"/>
    </source>
</evidence>
<dbReference type="RefSeq" id="WP_176634729.1">
    <property type="nucleotide sequence ID" value="NZ_JAAMFM010000010.1"/>
</dbReference>
<sequence>MATSGKNRQGGNAARPAPRPRASAKVYRRRRQVVGVLALLVLAGLVTGGIALANFLGSLGASDAGTPPAAPTSSAASPAANGAGAADSPPATVAPAPAATPSGVCNEAGIKVSGSVDRTSYAAGEDPRLSLRVTNTGQVPCDINVGTSQMQFKVTSGEDLVFNSRDCQADSTNLVKNLKPGASETANFTWKRNRSAAGCAKVTADPGAGTYVFVAILGKWSSGKVVFQLQ</sequence>
<comment type="caution">
    <text evidence="3">The sequence shown here is derived from an EMBL/GenBank/DDBJ whole genome shotgun (WGS) entry which is preliminary data.</text>
</comment>
<organism evidence="3 4">
    <name type="scientific">Arthrobacter wenxiniae</name>
    <dbReference type="NCBI Taxonomy" id="2713570"/>
    <lineage>
        <taxon>Bacteria</taxon>
        <taxon>Bacillati</taxon>
        <taxon>Actinomycetota</taxon>
        <taxon>Actinomycetes</taxon>
        <taxon>Micrococcales</taxon>
        <taxon>Micrococcaceae</taxon>
        <taxon>Arthrobacter</taxon>
    </lineage>
</organism>
<gene>
    <name evidence="3" type="ORF">G6034_08775</name>
</gene>
<protein>
    <recommendedName>
        <fullName evidence="5">DUF4232 domain-containing protein</fullName>
    </recommendedName>
</protein>
<dbReference type="EMBL" id="JAAMFM010000010">
    <property type="protein sequence ID" value="NVM95004.1"/>
    <property type="molecule type" value="Genomic_DNA"/>
</dbReference>